<dbReference type="Gene3D" id="3.40.50.1820">
    <property type="entry name" value="alpha/beta hydrolase"/>
    <property type="match status" value="1"/>
</dbReference>
<comment type="caution">
    <text evidence="2">Lacks conserved residue(s) required for the propagation of feature annotation.</text>
</comment>
<feature type="chain" id="PRO_5037848829" description="Probable acyltransferase" evidence="4">
    <location>
        <begin position="23"/>
        <end position="393"/>
    </location>
</feature>
<evidence type="ECO:0000256" key="4">
    <source>
        <dbReference type="SAM" id="SignalP"/>
    </source>
</evidence>
<reference evidence="6" key="1">
    <citation type="journal article" date="2014" name="Int. J. Syst. Evol. Microbiol.">
        <title>Complete genome sequence of Corynebacterium casei LMG S-19264T (=DSM 44701T), isolated from a smear-ripened cheese.</title>
        <authorList>
            <consortium name="US DOE Joint Genome Institute (JGI-PGF)"/>
            <person name="Walter F."/>
            <person name="Albersmeier A."/>
            <person name="Kalinowski J."/>
            <person name="Ruckert C."/>
        </authorList>
    </citation>
    <scope>NUCLEOTIDE SEQUENCE</scope>
    <source>
        <strain evidence="6">CGMCC 1.7086</strain>
    </source>
</reference>
<dbReference type="InterPro" id="IPR029058">
    <property type="entry name" value="AB_hydrolase_fold"/>
</dbReference>
<dbReference type="InterPro" id="IPR000073">
    <property type="entry name" value="AB_hydrolase_1"/>
</dbReference>
<evidence type="ECO:0000256" key="3">
    <source>
        <dbReference type="PIRSR" id="PIRSR000443-1"/>
    </source>
</evidence>
<gene>
    <name evidence="6" type="primary">metX</name>
    <name evidence="6" type="ORF">GCM10010982_33820</name>
</gene>
<dbReference type="GO" id="GO:0005737">
    <property type="term" value="C:cytoplasm"/>
    <property type="evidence" value="ECO:0007669"/>
    <property type="project" value="UniProtKB-SubCell"/>
</dbReference>
<dbReference type="Pfam" id="PF00561">
    <property type="entry name" value="Abhydrolase_1"/>
    <property type="match status" value="1"/>
</dbReference>
<proteinExistence type="inferred from homology"/>
<name>A0A917Z571_9ALTE</name>
<reference evidence="6" key="2">
    <citation type="submission" date="2020-09" db="EMBL/GenBank/DDBJ databases">
        <authorList>
            <person name="Sun Q."/>
            <person name="Zhou Y."/>
        </authorList>
    </citation>
    <scope>NUCLEOTIDE SEQUENCE</scope>
    <source>
        <strain evidence="6">CGMCC 1.7086</strain>
    </source>
</reference>
<evidence type="ECO:0000313" key="6">
    <source>
        <dbReference type="EMBL" id="GGO73393.1"/>
    </source>
</evidence>
<evidence type="ECO:0000256" key="1">
    <source>
        <dbReference type="ARBA" id="ARBA00022679"/>
    </source>
</evidence>
<dbReference type="GO" id="GO:0004414">
    <property type="term" value="F:homoserine O-acetyltransferase activity"/>
    <property type="evidence" value="ECO:0007669"/>
    <property type="project" value="TreeGrafter"/>
</dbReference>
<dbReference type="HAMAP" id="MF_00296">
    <property type="entry name" value="MetX_acyltransf"/>
    <property type="match status" value="1"/>
</dbReference>
<evidence type="ECO:0000259" key="5">
    <source>
        <dbReference type="Pfam" id="PF00561"/>
    </source>
</evidence>
<keyword evidence="2" id="KW-0012">Acyltransferase</keyword>
<comment type="subunit">
    <text evidence="2">Homodimer.</text>
</comment>
<dbReference type="EMBL" id="BMLS01000006">
    <property type="protein sequence ID" value="GGO73393.1"/>
    <property type="molecule type" value="Genomic_DNA"/>
</dbReference>
<feature type="active site" evidence="3">
    <location>
        <position position="372"/>
    </location>
</feature>
<organism evidence="6 7">
    <name type="scientific">Bowmanella pacifica</name>
    <dbReference type="NCBI Taxonomy" id="502051"/>
    <lineage>
        <taxon>Bacteria</taxon>
        <taxon>Pseudomonadati</taxon>
        <taxon>Pseudomonadota</taxon>
        <taxon>Gammaproteobacteria</taxon>
        <taxon>Alteromonadales</taxon>
        <taxon>Alteromonadaceae</taxon>
        <taxon>Bowmanella</taxon>
    </lineage>
</organism>
<dbReference type="Proteomes" id="UP000606935">
    <property type="component" value="Unassembled WGS sequence"/>
</dbReference>
<feature type="active site" description="Nucleophile" evidence="3">
    <location>
        <position position="176"/>
    </location>
</feature>
<dbReference type="GO" id="GO:0009092">
    <property type="term" value="P:homoserine metabolic process"/>
    <property type="evidence" value="ECO:0007669"/>
    <property type="project" value="TreeGrafter"/>
</dbReference>
<dbReference type="GO" id="GO:0009086">
    <property type="term" value="P:methionine biosynthetic process"/>
    <property type="evidence" value="ECO:0007669"/>
    <property type="project" value="TreeGrafter"/>
</dbReference>
<comment type="similarity">
    <text evidence="2">Belongs to the AB hydrolase superfamily. MetX family.</text>
</comment>
<feature type="domain" description="AB hydrolase-1" evidence="5">
    <location>
        <begin position="145"/>
        <end position="349"/>
    </location>
</feature>
<keyword evidence="2" id="KW-0963">Cytoplasm</keyword>
<evidence type="ECO:0000313" key="7">
    <source>
        <dbReference type="Proteomes" id="UP000606935"/>
    </source>
</evidence>
<dbReference type="PIRSF" id="PIRSF000443">
    <property type="entry name" value="Homoser_Ac_trans"/>
    <property type="match status" value="1"/>
</dbReference>
<dbReference type="NCBIfam" id="NF005262">
    <property type="entry name" value="PRK06765.1"/>
    <property type="match status" value="1"/>
</dbReference>
<sequence length="393" mass="43193">MRLTQGKWWIALMLLLHTQCFASELLTQKQRFDIPEFTTFGGKTIKQLQVGYESYGTLNADKSNVVLITHFFSGSSHAAGKYQPEDEAPGYWDAIIGPGKAIDTNKFFVLSVDSLVNFNAHDPNVITTGPATINPDTGKPWGLAFPVVTIRDFVNVQKALLESLGITKLYAVAGPSMGSMQALEWATTYPDWVPRMISVIGAGQSDAWTVAALEQWGLPIKLDPNWNNGDYYSSEPPLAGLTTGLMLLTQQALYPDFINSSNPQHQSLEEGPLADIHQSHQVVNWLRGMAQARAKVTDANHMLYLIRASQLFLAGQDKPLAEAMQQVKAKTLFIPASHDLLLMPYLAEQPHKALLAAGKNSTLVPIVGPMGHLDGVANINQVAEQIQRFLMQD</sequence>
<feature type="signal peptide" evidence="4">
    <location>
        <begin position="1"/>
        <end position="22"/>
    </location>
</feature>
<accession>A0A917Z571</accession>
<dbReference type="SUPFAM" id="SSF53474">
    <property type="entry name" value="alpha/beta-Hydrolases"/>
    <property type="match status" value="1"/>
</dbReference>
<feature type="active site" evidence="2 3">
    <location>
        <position position="339"/>
    </location>
</feature>
<keyword evidence="1 2" id="KW-0808">Transferase</keyword>
<comment type="subcellular location">
    <subcellularLocation>
        <location evidence="2">Cytoplasm</location>
    </subcellularLocation>
</comment>
<evidence type="ECO:0000256" key="2">
    <source>
        <dbReference type="HAMAP-Rule" id="MF_00296"/>
    </source>
</evidence>
<dbReference type="PANTHER" id="PTHR32268">
    <property type="entry name" value="HOMOSERINE O-ACETYLTRANSFERASE"/>
    <property type="match status" value="1"/>
</dbReference>
<keyword evidence="2" id="KW-0028">Amino-acid biosynthesis</keyword>
<dbReference type="InterPro" id="IPR008220">
    <property type="entry name" value="HAT_MetX-like"/>
</dbReference>
<keyword evidence="7" id="KW-1185">Reference proteome</keyword>
<dbReference type="Gene3D" id="1.10.1740.110">
    <property type="match status" value="1"/>
</dbReference>
<dbReference type="PANTHER" id="PTHR32268:SF11">
    <property type="entry name" value="HOMOSERINE O-ACETYLTRANSFERASE"/>
    <property type="match status" value="1"/>
</dbReference>
<dbReference type="EC" id="2.3.1.-" evidence="2"/>
<comment type="caution">
    <text evidence="6">The sequence shown here is derived from an EMBL/GenBank/DDBJ whole genome shotgun (WGS) entry which is preliminary data.</text>
</comment>
<dbReference type="AlphaFoldDB" id="A0A917Z571"/>
<keyword evidence="4" id="KW-0732">Signal</keyword>
<protein>
    <recommendedName>
        <fullName evidence="2">Probable acyltransferase</fullName>
        <ecNumber evidence="2">2.3.1.-</ecNumber>
    </recommendedName>
</protein>